<protein>
    <submittedName>
        <fullName evidence="2">Uncharacterized protein</fullName>
    </submittedName>
</protein>
<dbReference type="EMBL" id="JAICCE010000001">
    <property type="protein sequence ID" value="KAG9281582.1"/>
    <property type="molecule type" value="Genomic_DNA"/>
</dbReference>
<name>A0A8T2MIC7_ASTMX</name>
<feature type="transmembrane region" description="Helical" evidence="1">
    <location>
        <begin position="44"/>
        <end position="63"/>
    </location>
</feature>
<proteinExistence type="predicted"/>
<sequence length="151" mass="17530">MNPLFPLSTPPTPPRHTLLLLTCTFNTHSFSPAHFWSNVSGGNMMTIVFLLALLGGVFTAPFVNEEQAKKFIRQKRQTGYWDPNHSQNMWGYTIQEQANEYWTALRTDAQYYMDMGNLMFDRSMADENNRLYMEMLRNARAHLDAQTGRSR</sequence>
<gene>
    <name evidence="2" type="ORF">AMEX_G109</name>
</gene>
<evidence type="ECO:0000313" key="2">
    <source>
        <dbReference type="EMBL" id="KAG9281582.1"/>
    </source>
</evidence>
<dbReference type="Proteomes" id="UP000752171">
    <property type="component" value="Unassembled WGS sequence"/>
</dbReference>
<organism evidence="2 3">
    <name type="scientific">Astyanax mexicanus</name>
    <name type="common">Blind cave fish</name>
    <name type="synonym">Astyanax fasciatus mexicanus</name>
    <dbReference type="NCBI Taxonomy" id="7994"/>
    <lineage>
        <taxon>Eukaryota</taxon>
        <taxon>Metazoa</taxon>
        <taxon>Chordata</taxon>
        <taxon>Craniata</taxon>
        <taxon>Vertebrata</taxon>
        <taxon>Euteleostomi</taxon>
        <taxon>Actinopterygii</taxon>
        <taxon>Neopterygii</taxon>
        <taxon>Teleostei</taxon>
        <taxon>Ostariophysi</taxon>
        <taxon>Characiformes</taxon>
        <taxon>Characoidei</taxon>
        <taxon>Acestrorhamphidae</taxon>
        <taxon>Acestrorhamphinae</taxon>
        <taxon>Astyanax</taxon>
    </lineage>
</organism>
<keyword evidence="1" id="KW-0472">Membrane</keyword>
<keyword evidence="1" id="KW-0812">Transmembrane</keyword>
<comment type="caution">
    <text evidence="2">The sequence shown here is derived from an EMBL/GenBank/DDBJ whole genome shotgun (WGS) entry which is preliminary data.</text>
</comment>
<evidence type="ECO:0000256" key="1">
    <source>
        <dbReference type="SAM" id="Phobius"/>
    </source>
</evidence>
<reference evidence="2 3" key="1">
    <citation type="submission" date="2021-07" db="EMBL/GenBank/DDBJ databases">
        <authorList>
            <person name="Imarazene B."/>
            <person name="Zahm M."/>
            <person name="Klopp C."/>
            <person name="Cabau C."/>
            <person name="Beille S."/>
            <person name="Jouanno E."/>
            <person name="Castinel A."/>
            <person name="Lluch J."/>
            <person name="Gil L."/>
            <person name="Kuchtly C."/>
            <person name="Lopez Roques C."/>
            <person name="Donnadieu C."/>
            <person name="Parrinello H."/>
            <person name="Journot L."/>
            <person name="Du K."/>
            <person name="Schartl M."/>
            <person name="Retaux S."/>
            <person name="Guiguen Y."/>
        </authorList>
    </citation>
    <scope>NUCLEOTIDE SEQUENCE [LARGE SCALE GENOMIC DNA]</scope>
    <source>
        <strain evidence="2">Pach_M1</strain>
        <tissue evidence="2">Testis</tissue>
    </source>
</reference>
<accession>A0A8T2MIC7</accession>
<keyword evidence="1" id="KW-1133">Transmembrane helix</keyword>
<evidence type="ECO:0000313" key="3">
    <source>
        <dbReference type="Proteomes" id="UP000752171"/>
    </source>
</evidence>
<dbReference type="OrthoDB" id="9931701at2759"/>
<dbReference type="AlphaFoldDB" id="A0A8T2MIC7"/>